<keyword evidence="1" id="KW-0732">Signal</keyword>
<dbReference type="Pfam" id="PF07593">
    <property type="entry name" value="UnbV_ASPIC"/>
    <property type="match status" value="1"/>
</dbReference>
<sequence>MLYLFAFLLFLTIQTSQETDPLFRELPTNYTGIDFQNTLVEGVGNNILESEFFYNGGGVAIGDLNEDGLPDIYFTANQVDNALYLNEGNFQFRNITTRAGVNDAGGWSAGVMMGDINADGLIDIYICKTGKEPENERRNKLFINQGTDENGIPSFEEQSEMFGLDDPGYCTQSNQLDYNGDGLLDLFIVNYNTREFARFDMTTIRNQGDRFAGDKLYRNNGDGTFTDVSEEAGIYQNPIGFGLSATVSDLNKDGWPDIYVANDYMERDYMYINRGDGTFSDEVLSRTNVTSYFSMGSDISDIDNNGSPDIMIVDMLPPEYERRSVFKTPDYTIYDRLVANGYHRKNMRNTLQINNGDGFFTEVGQMAGVSASDWSWATLLADFDNDGLKDLYITNGFPRFYTDLDYLNEILWEQFPDSDLPDDPDLKYELSQQMEPVEMHNFSFKNEGHYSFKDASQDWGLNKYAVSSGAAYADLDNDGDLDLVVNNWNESPSIYQNSISDNRSSSYLKIKLQGEGNNRMGIGSKVKVTGSGGDIFYQEAFQTRGFQSSVDLVLHFGLGDLDRVEVEVTWPDQTRQTISDVEVNQTLEIDQVNAQQTIEKSDSETFFVQLNPGALGIEEGHQPNVFRDRIFSPLMPYTLSNLGPASASADINGDGLQDLFLGGSQGQTSSIYLQQPDGTFSKTEQRYLELHNSYDDVEALFFDADGNGTPDLYVVSGGNFDQMNSHQYRDRLYMNDGFGNFRYAENALPKMNASGGAVTVLDFDGDNDPDLFVGGRVLTGQYPLPPRSYLLRNEGGRFTEVTESVAHELERPGMVTDAVWFDTNADGTNELIIAGEWMPIRVFEIEDGSFREITSETGFADTKGLWNTLHVADINGDGAPDLLAGNIGFNHFLKASKENPAIIYYGDFTDNGLSDPMLTYDYDGNRVPYAGRDLFIRQISGFEEKFPTYKSWAESSIETILGEGFENAYKYEAQTFASKLFLNNGSGEFTGIDLPPEVQMAPVYDFFVGDFFADQNPEILAAGNNYGTRPEIGPLASEGAFFRFNNNGFEAISSAESGFYTTGDVRKIEYLPTTLGPLFLLSVYGELPKLFLYQPAD</sequence>
<protein>
    <submittedName>
        <fullName evidence="3">VCBS repeat-containing protein</fullName>
    </submittedName>
</protein>
<organism evidence="3 4">
    <name type="scientific">Rhodohalobacter sulfatireducens</name>
    <dbReference type="NCBI Taxonomy" id="2911366"/>
    <lineage>
        <taxon>Bacteria</taxon>
        <taxon>Pseudomonadati</taxon>
        <taxon>Balneolota</taxon>
        <taxon>Balneolia</taxon>
        <taxon>Balneolales</taxon>
        <taxon>Balneolaceae</taxon>
        <taxon>Rhodohalobacter</taxon>
    </lineage>
</organism>
<dbReference type="Proteomes" id="UP001165366">
    <property type="component" value="Unassembled WGS sequence"/>
</dbReference>
<evidence type="ECO:0000313" key="3">
    <source>
        <dbReference type="EMBL" id="MCG2589590.1"/>
    </source>
</evidence>
<dbReference type="RefSeq" id="WP_237854950.1">
    <property type="nucleotide sequence ID" value="NZ_JAKLWS010000018.1"/>
</dbReference>
<feature type="domain" description="ASPIC/UnbV" evidence="2">
    <location>
        <begin position="521"/>
        <end position="587"/>
    </location>
</feature>
<proteinExistence type="predicted"/>
<name>A0ABS9KFK5_9BACT</name>
<reference evidence="3" key="2">
    <citation type="submission" date="2024-05" db="EMBL/GenBank/DDBJ databases">
        <title>Rhodohalobacter halophilus gen. nov., sp. nov., a moderately halophilic member of the family Balneolaceae.</title>
        <authorList>
            <person name="Xia J."/>
        </authorList>
    </citation>
    <scope>NUCLEOTIDE SEQUENCE</scope>
    <source>
        <strain evidence="3">WB101</strain>
    </source>
</reference>
<dbReference type="Gene3D" id="2.130.10.130">
    <property type="entry name" value="Integrin alpha, N-terminal"/>
    <property type="match status" value="4"/>
</dbReference>
<evidence type="ECO:0000256" key="1">
    <source>
        <dbReference type="ARBA" id="ARBA00022729"/>
    </source>
</evidence>
<comment type="caution">
    <text evidence="3">The sequence shown here is derived from an EMBL/GenBank/DDBJ whole genome shotgun (WGS) entry which is preliminary data.</text>
</comment>
<dbReference type="PANTHER" id="PTHR16026">
    <property type="entry name" value="CARTILAGE ACIDIC PROTEIN 1"/>
    <property type="match status" value="1"/>
</dbReference>
<dbReference type="InterPro" id="IPR013517">
    <property type="entry name" value="FG-GAP"/>
</dbReference>
<dbReference type="PANTHER" id="PTHR16026:SF0">
    <property type="entry name" value="CARTILAGE ACIDIC PROTEIN 1"/>
    <property type="match status" value="1"/>
</dbReference>
<reference evidence="3" key="1">
    <citation type="submission" date="2022-01" db="EMBL/GenBank/DDBJ databases">
        <authorList>
            <person name="Wang Y."/>
        </authorList>
    </citation>
    <scope>NUCLEOTIDE SEQUENCE</scope>
    <source>
        <strain evidence="3">WB101</strain>
    </source>
</reference>
<evidence type="ECO:0000313" key="4">
    <source>
        <dbReference type="Proteomes" id="UP001165366"/>
    </source>
</evidence>
<keyword evidence="4" id="KW-1185">Reference proteome</keyword>
<dbReference type="InterPro" id="IPR027039">
    <property type="entry name" value="Crtac1"/>
</dbReference>
<dbReference type="Pfam" id="PF13517">
    <property type="entry name" value="FG-GAP_3"/>
    <property type="match status" value="5"/>
</dbReference>
<accession>A0ABS9KFK5</accession>
<dbReference type="InterPro" id="IPR028994">
    <property type="entry name" value="Integrin_alpha_N"/>
</dbReference>
<dbReference type="SUPFAM" id="SSF69318">
    <property type="entry name" value="Integrin alpha N-terminal domain"/>
    <property type="match status" value="2"/>
</dbReference>
<gene>
    <name evidence="3" type="ORF">L6773_13505</name>
</gene>
<dbReference type="InterPro" id="IPR011519">
    <property type="entry name" value="UnbV_ASPIC"/>
</dbReference>
<dbReference type="EMBL" id="JAKLWS010000018">
    <property type="protein sequence ID" value="MCG2589590.1"/>
    <property type="molecule type" value="Genomic_DNA"/>
</dbReference>
<evidence type="ECO:0000259" key="2">
    <source>
        <dbReference type="Pfam" id="PF07593"/>
    </source>
</evidence>